<evidence type="ECO:0000313" key="1">
    <source>
        <dbReference type="EMBL" id="KAK2585861.1"/>
    </source>
</evidence>
<name>A0AAD9RVA8_9HYME</name>
<dbReference type="EMBL" id="JAIFRP010000021">
    <property type="protein sequence ID" value="KAK2585861.1"/>
    <property type="molecule type" value="Genomic_DNA"/>
</dbReference>
<dbReference type="AlphaFoldDB" id="A0AAD9RVA8"/>
<gene>
    <name evidence="1" type="ORF">KPH14_010455</name>
</gene>
<proteinExistence type="predicted"/>
<protein>
    <submittedName>
        <fullName evidence="1">Uncharacterized protein</fullName>
    </submittedName>
</protein>
<reference evidence="1" key="2">
    <citation type="journal article" date="2023" name="Commun. Biol.">
        <title>Intrasexual cuticular hydrocarbon dimorphism in a wasp sheds light on hydrocarbon biosynthesis genes in Hymenoptera.</title>
        <authorList>
            <person name="Moris V.C."/>
            <person name="Podsiadlowski L."/>
            <person name="Martin S."/>
            <person name="Oeyen J.P."/>
            <person name="Donath A."/>
            <person name="Petersen M."/>
            <person name="Wilbrandt J."/>
            <person name="Misof B."/>
            <person name="Liedtke D."/>
            <person name="Thamm M."/>
            <person name="Scheiner R."/>
            <person name="Schmitt T."/>
            <person name="Niehuis O."/>
        </authorList>
    </citation>
    <scope>NUCLEOTIDE SEQUENCE</scope>
    <source>
        <strain evidence="1">GBR_01_08_01A</strain>
    </source>
</reference>
<comment type="caution">
    <text evidence="1">The sequence shown here is derived from an EMBL/GenBank/DDBJ whole genome shotgun (WGS) entry which is preliminary data.</text>
</comment>
<keyword evidence="2" id="KW-1185">Reference proteome</keyword>
<sequence>MSDTFDKADIDDASQTSIKCPNFNKSLEEQRKYDRVRICSIAISTVMMMATRSYNEITTEHVKYMEMYFQNLKAEDKYPRNVTSILQILENLRNSGTIENVKMEEINMEGNEEDILIDDLIN</sequence>
<accession>A0AAD9RVA8</accession>
<dbReference type="Proteomes" id="UP001258017">
    <property type="component" value="Unassembled WGS sequence"/>
</dbReference>
<reference evidence="1" key="1">
    <citation type="submission" date="2021-08" db="EMBL/GenBank/DDBJ databases">
        <authorList>
            <person name="Misof B."/>
            <person name="Oliver O."/>
            <person name="Podsiadlowski L."/>
            <person name="Donath A."/>
            <person name="Peters R."/>
            <person name="Mayer C."/>
            <person name="Rust J."/>
            <person name="Gunkel S."/>
            <person name="Lesny P."/>
            <person name="Martin S."/>
            <person name="Oeyen J.P."/>
            <person name="Petersen M."/>
            <person name="Panagiotis P."/>
            <person name="Wilbrandt J."/>
            <person name="Tanja T."/>
        </authorList>
    </citation>
    <scope>NUCLEOTIDE SEQUENCE</scope>
    <source>
        <strain evidence="1">GBR_01_08_01A</strain>
        <tissue evidence="1">Thorax + abdomen</tissue>
    </source>
</reference>
<evidence type="ECO:0000313" key="2">
    <source>
        <dbReference type="Proteomes" id="UP001258017"/>
    </source>
</evidence>
<organism evidence="1 2">
    <name type="scientific">Odynerus spinipes</name>
    <dbReference type="NCBI Taxonomy" id="1348599"/>
    <lineage>
        <taxon>Eukaryota</taxon>
        <taxon>Metazoa</taxon>
        <taxon>Ecdysozoa</taxon>
        <taxon>Arthropoda</taxon>
        <taxon>Hexapoda</taxon>
        <taxon>Insecta</taxon>
        <taxon>Pterygota</taxon>
        <taxon>Neoptera</taxon>
        <taxon>Endopterygota</taxon>
        <taxon>Hymenoptera</taxon>
        <taxon>Apocrita</taxon>
        <taxon>Aculeata</taxon>
        <taxon>Vespoidea</taxon>
        <taxon>Vespidae</taxon>
        <taxon>Eumeninae</taxon>
        <taxon>Odynerus</taxon>
    </lineage>
</organism>